<reference evidence="3" key="1">
    <citation type="submission" date="2020-01" db="EMBL/GenBank/DDBJ databases">
        <authorList>
            <consortium name="DOE Joint Genome Institute"/>
            <person name="Haridas S."/>
            <person name="Albert R."/>
            <person name="Binder M."/>
            <person name="Bloem J."/>
            <person name="Labutti K."/>
            <person name="Salamov A."/>
            <person name="Andreopoulos B."/>
            <person name="Baker S.E."/>
            <person name="Barry K."/>
            <person name="Bills G."/>
            <person name="Bluhm B.H."/>
            <person name="Cannon C."/>
            <person name="Castanera R."/>
            <person name="Culley D.E."/>
            <person name="Daum C."/>
            <person name="Ezra D."/>
            <person name="Gonzalez J.B."/>
            <person name="Henrissat B."/>
            <person name="Kuo A."/>
            <person name="Liang C."/>
            <person name="Lipzen A."/>
            <person name="Lutzoni F."/>
            <person name="Magnuson J."/>
            <person name="Mondo S."/>
            <person name="Nolan M."/>
            <person name="Ohm R."/>
            <person name="Pangilinan J."/>
            <person name="Park H.-J."/>
            <person name="Ramirez L."/>
            <person name="Alfaro M."/>
            <person name="Sun H."/>
            <person name="Tritt A."/>
            <person name="Yoshinaga Y."/>
            <person name="Zwiers L.-H."/>
            <person name="Turgeon B.G."/>
            <person name="Goodwin S.B."/>
            <person name="Spatafora J.W."/>
            <person name="Crous P.W."/>
            <person name="Grigoriev I.V."/>
        </authorList>
    </citation>
    <scope>NUCLEOTIDE SEQUENCE</scope>
    <source>
        <strain evidence="3">IPT5</strain>
    </source>
</reference>
<evidence type="ECO:0000259" key="2">
    <source>
        <dbReference type="Pfam" id="PF24864"/>
    </source>
</evidence>
<dbReference type="PANTHER" id="PTHR38790:SF4">
    <property type="entry name" value="2EXR DOMAIN-CONTAINING PROTEIN"/>
    <property type="match status" value="1"/>
</dbReference>
<dbReference type="AlphaFoldDB" id="A0A6A7BL62"/>
<evidence type="ECO:0000313" key="4">
    <source>
        <dbReference type="Proteomes" id="UP000799423"/>
    </source>
</evidence>
<protein>
    <recommendedName>
        <fullName evidence="2">DUF7730 domain-containing protein</fullName>
    </recommendedName>
</protein>
<feature type="region of interest" description="Disordered" evidence="1">
    <location>
        <begin position="14"/>
        <end position="41"/>
    </location>
</feature>
<dbReference type="EMBL" id="MU006290">
    <property type="protein sequence ID" value="KAF2855527.1"/>
    <property type="molecule type" value="Genomic_DNA"/>
</dbReference>
<dbReference type="Proteomes" id="UP000799423">
    <property type="component" value="Unassembled WGS sequence"/>
</dbReference>
<name>A0A6A7BL62_9PLEO</name>
<evidence type="ECO:0000256" key="1">
    <source>
        <dbReference type="SAM" id="MobiDB-lite"/>
    </source>
</evidence>
<gene>
    <name evidence="3" type="ORF">T440DRAFT_550918</name>
</gene>
<keyword evidence="4" id="KW-1185">Reference proteome</keyword>
<evidence type="ECO:0000313" key="3">
    <source>
        <dbReference type="EMBL" id="KAF2855527.1"/>
    </source>
</evidence>
<organism evidence="3 4">
    <name type="scientific">Plenodomus tracheiphilus IPT5</name>
    <dbReference type="NCBI Taxonomy" id="1408161"/>
    <lineage>
        <taxon>Eukaryota</taxon>
        <taxon>Fungi</taxon>
        <taxon>Dikarya</taxon>
        <taxon>Ascomycota</taxon>
        <taxon>Pezizomycotina</taxon>
        <taxon>Dothideomycetes</taxon>
        <taxon>Pleosporomycetidae</taxon>
        <taxon>Pleosporales</taxon>
        <taxon>Pleosporineae</taxon>
        <taxon>Leptosphaeriaceae</taxon>
        <taxon>Plenodomus</taxon>
    </lineage>
</organism>
<dbReference type="InterPro" id="IPR056632">
    <property type="entry name" value="DUF7730"/>
</dbReference>
<proteinExistence type="predicted"/>
<accession>A0A6A7BL62</accession>
<dbReference type="OrthoDB" id="4757095at2759"/>
<sequence>MCCPRYWFNSPPKRRNRGAGSVARMPKPRNDDGTPRAALPAATPLSQLEPPLFGKLSAELRVAVFEYVLGDEVLPLHVVPYDDRSGRVGYQRCYDGDCRLPMWQHRCFGWWQGTDESDTQVCHMVGGWNREKLLALSMTCRAIYTESIQILYLNNIFSFKGAFGVLALQRTVHADHWGMLRYISVSSIFLSPMGMWVSHRPFPPESYRDWEKSCKALAQVRDLRSLRIDLIIWDNDRRSTPDALDEDSLFAIFRPLCAMNPRVFEIEINCQLSKTIRAVLGKTPFTLAVKERPYNKSLCII</sequence>
<feature type="domain" description="DUF7730" evidence="2">
    <location>
        <begin position="47"/>
        <end position="237"/>
    </location>
</feature>
<dbReference type="PANTHER" id="PTHR38790">
    <property type="entry name" value="2EXR DOMAIN-CONTAINING PROTEIN-RELATED"/>
    <property type="match status" value="1"/>
</dbReference>
<dbReference type="Pfam" id="PF24864">
    <property type="entry name" value="DUF7730"/>
    <property type="match status" value="1"/>
</dbReference>